<gene>
    <name evidence="3" type="primary">LOC118764652</name>
</gene>
<protein>
    <submittedName>
        <fullName evidence="3">C-type lectin BML-2-like</fullName>
    </submittedName>
</protein>
<dbReference type="InterPro" id="IPR016187">
    <property type="entry name" value="CTDL_fold"/>
</dbReference>
<dbReference type="AlphaFoldDB" id="A0A7E6F2M5"/>
<dbReference type="PROSITE" id="PS50041">
    <property type="entry name" value="C_TYPE_LECTIN_2"/>
    <property type="match status" value="1"/>
</dbReference>
<dbReference type="CDD" id="cd00037">
    <property type="entry name" value="CLECT"/>
    <property type="match status" value="1"/>
</dbReference>
<dbReference type="Pfam" id="PF00059">
    <property type="entry name" value="Lectin_C"/>
    <property type="match status" value="1"/>
</dbReference>
<accession>A0A7E6F2M5</accession>
<reference evidence="3" key="1">
    <citation type="submission" date="2025-08" db="UniProtKB">
        <authorList>
            <consortium name="RefSeq"/>
        </authorList>
    </citation>
    <scope>IDENTIFICATION</scope>
</reference>
<dbReference type="KEGG" id="osn:118764652"/>
<keyword evidence="2" id="KW-1185">Reference proteome</keyword>
<dbReference type="SUPFAM" id="SSF56436">
    <property type="entry name" value="C-type lectin-like"/>
    <property type="match status" value="1"/>
</dbReference>
<dbReference type="PANTHER" id="PTHR22801:SF63">
    <property type="entry name" value="C-TYPE LECTIN DOMAIN-CONTAINING PROTEIN"/>
    <property type="match status" value="1"/>
</dbReference>
<evidence type="ECO:0000259" key="1">
    <source>
        <dbReference type="PROSITE" id="PS50041"/>
    </source>
</evidence>
<dbReference type="InterPro" id="IPR001304">
    <property type="entry name" value="C-type_lectin-like"/>
</dbReference>
<dbReference type="InterPro" id="IPR050801">
    <property type="entry name" value="Ca-Dep_Lectins_ImmuneDev"/>
</dbReference>
<dbReference type="PANTHER" id="PTHR22801">
    <property type="entry name" value="LITHOSTATHINE"/>
    <property type="match status" value="1"/>
</dbReference>
<dbReference type="Gene3D" id="3.10.100.10">
    <property type="entry name" value="Mannose-Binding Protein A, subunit A"/>
    <property type="match status" value="1"/>
</dbReference>
<dbReference type="InterPro" id="IPR016186">
    <property type="entry name" value="C-type_lectin-like/link_sf"/>
</dbReference>
<evidence type="ECO:0000313" key="2">
    <source>
        <dbReference type="Proteomes" id="UP000515154"/>
    </source>
</evidence>
<evidence type="ECO:0000313" key="3">
    <source>
        <dbReference type="RefSeq" id="XP_036361540.1"/>
    </source>
</evidence>
<dbReference type="Proteomes" id="UP000515154">
    <property type="component" value="Linkage group LG1"/>
</dbReference>
<dbReference type="SMART" id="SM00034">
    <property type="entry name" value="CLECT"/>
    <property type="match status" value="1"/>
</dbReference>
<sequence>MNYLPVSHDIRRGNLHVITFSVLLVCVGSNIACKEYYGTRVPPPVTAIPEADKLIKMSNIRSRIECFSLCMTYSECGMTIYSVSDKVCILRKIKQLPGASSFIDIPANSIYTLLQAPECPTSAGYTYHPKFRLCFRVSTSKTSWNDAADDCNMDRGQLIHAENKEIMEYIQKELEKWPNENFYFGLCKDMKKDVFLWQNGEAPTYDFWMVGRPDNHGGIQHCGLLDERSNHRWNDEGCNEQGCERYICEIVMQ</sequence>
<name>A0A7E6F2M5_9MOLL</name>
<feature type="domain" description="C-type lectin" evidence="1">
    <location>
        <begin position="134"/>
        <end position="241"/>
    </location>
</feature>
<organism evidence="2 3">
    <name type="scientific">Octopus sinensis</name>
    <name type="common">East Asian common octopus</name>
    <dbReference type="NCBI Taxonomy" id="2607531"/>
    <lineage>
        <taxon>Eukaryota</taxon>
        <taxon>Metazoa</taxon>
        <taxon>Spiralia</taxon>
        <taxon>Lophotrochozoa</taxon>
        <taxon>Mollusca</taxon>
        <taxon>Cephalopoda</taxon>
        <taxon>Coleoidea</taxon>
        <taxon>Octopodiformes</taxon>
        <taxon>Octopoda</taxon>
        <taxon>Incirrata</taxon>
        <taxon>Octopodidae</taxon>
        <taxon>Octopus</taxon>
    </lineage>
</organism>
<dbReference type="RefSeq" id="XP_036361540.1">
    <property type="nucleotide sequence ID" value="XM_036505647.1"/>
</dbReference>
<proteinExistence type="predicted"/>